<name>A0ACC0BQ45_CATRO</name>
<sequence>MGGGHFLQVYNSSCAYRMKRLTAYIPMSVKRYSELGGKKLGQECEEHVQAERATSTADEFRRVAEERNRRQGSVASHHDDDTTTEKDEEEAGESGKGIFKEPAGDAGVAETSSG</sequence>
<comment type="caution">
    <text evidence="1">The sequence shown here is derived from an EMBL/GenBank/DDBJ whole genome shotgun (WGS) entry which is preliminary data.</text>
</comment>
<proteinExistence type="predicted"/>
<evidence type="ECO:0000313" key="1">
    <source>
        <dbReference type="EMBL" id="KAI5674766.1"/>
    </source>
</evidence>
<gene>
    <name evidence="1" type="ORF">M9H77_15130</name>
</gene>
<dbReference type="Proteomes" id="UP001060085">
    <property type="component" value="Linkage Group LG03"/>
</dbReference>
<evidence type="ECO:0000313" key="2">
    <source>
        <dbReference type="Proteomes" id="UP001060085"/>
    </source>
</evidence>
<reference evidence="2" key="1">
    <citation type="journal article" date="2023" name="Nat. Plants">
        <title>Single-cell RNA sequencing provides a high-resolution roadmap for understanding the multicellular compartmentation of specialized metabolism.</title>
        <authorList>
            <person name="Sun S."/>
            <person name="Shen X."/>
            <person name="Li Y."/>
            <person name="Li Y."/>
            <person name="Wang S."/>
            <person name="Li R."/>
            <person name="Zhang H."/>
            <person name="Shen G."/>
            <person name="Guo B."/>
            <person name="Wei J."/>
            <person name="Xu J."/>
            <person name="St-Pierre B."/>
            <person name="Chen S."/>
            <person name="Sun C."/>
        </authorList>
    </citation>
    <scope>NUCLEOTIDE SEQUENCE [LARGE SCALE GENOMIC DNA]</scope>
</reference>
<accession>A0ACC0BQ45</accession>
<organism evidence="1 2">
    <name type="scientific">Catharanthus roseus</name>
    <name type="common">Madagascar periwinkle</name>
    <name type="synonym">Vinca rosea</name>
    <dbReference type="NCBI Taxonomy" id="4058"/>
    <lineage>
        <taxon>Eukaryota</taxon>
        <taxon>Viridiplantae</taxon>
        <taxon>Streptophyta</taxon>
        <taxon>Embryophyta</taxon>
        <taxon>Tracheophyta</taxon>
        <taxon>Spermatophyta</taxon>
        <taxon>Magnoliopsida</taxon>
        <taxon>eudicotyledons</taxon>
        <taxon>Gunneridae</taxon>
        <taxon>Pentapetalae</taxon>
        <taxon>asterids</taxon>
        <taxon>lamiids</taxon>
        <taxon>Gentianales</taxon>
        <taxon>Apocynaceae</taxon>
        <taxon>Rauvolfioideae</taxon>
        <taxon>Vinceae</taxon>
        <taxon>Catharanthinae</taxon>
        <taxon>Catharanthus</taxon>
    </lineage>
</organism>
<dbReference type="EMBL" id="CM044703">
    <property type="protein sequence ID" value="KAI5674766.1"/>
    <property type="molecule type" value="Genomic_DNA"/>
</dbReference>
<protein>
    <submittedName>
        <fullName evidence="1">Uncharacterized protein</fullName>
    </submittedName>
</protein>
<keyword evidence="2" id="KW-1185">Reference proteome</keyword>